<dbReference type="NCBIfam" id="NF038404">
    <property type="entry name" value="perm_prefix_2"/>
    <property type="match status" value="1"/>
</dbReference>
<reference evidence="9" key="1">
    <citation type="submission" date="2023-05" db="EMBL/GenBank/DDBJ databases">
        <authorList>
            <person name="Zhang X."/>
        </authorList>
    </citation>
    <scope>NUCLEOTIDE SEQUENCE</scope>
    <source>
        <strain evidence="9">YF14B1</strain>
    </source>
</reference>
<feature type="transmembrane region" description="Helical" evidence="6">
    <location>
        <begin position="104"/>
        <end position="124"/>
    </location>
</feature>
<evidence type="ECO:0000256" key="3">
    <source>
        <dbReference type="ARBA" id="ARBA00022692"/>
    </source>
</evidence>
<dbReference type="Pfam" id="PF02687">
    <property type="entry name" value="FtsX"/>
    <property type="match status" value="2"/>
</dbReference>
<dbReference type="InterPro" id="IPR025857">
    <property type="entry name" value="MacB_PCD"/>
</dbReference>
<keyword evidence="5 6" id="KW-0472">Membrane</keyword>
<dbReference type="InterPro" id="IPR050250">
    <property type="entry name" value="Macrolide_Exporter_MacB"/>
</dbReference>
<evidence type="ECO:0000259" key="8">
    <source>
        <dbReference type="Pfam" id="PF12704"/>
    </source>
</evidence>
<dbReference type="RefSeq" id="WP_313987386.1">
    <property type="nucleotide sequence ID" value="NZ_JASJOS010000018.1"/>
</dbReference>
<feature type="transmembrane region" description="Helical" evidence="6">
    <location>
        <begin position="506"/>
        <end position="525"/>
    </location>
</feature>
<feature type="transmembrane region" description="Helical" evidence="6">
    <location>
        <begin position="755"/>
        <end position="780"/>
    </location>
</feature>
<keyword evidence="4 6" id="KW-1133">Transmembrane helix</keyword>
<feature type="transmembrane region" description="Helical" evidence="6">
    <location>
        <begin position="841"/>
        <end position="861"/>
    </location>
</feature>
<dbReference type="Pfam" id="PF12704">
    <property type="entry name" value="MacB_PCD"/>
    <property type="match status" value="1"/>
</dbReference>
<dbReference type="PANTHER" id="PTHR30572:SF18">
    <property type="entry name" value="ABC-TYPE MACROLIDE FAMILY EXPORT SYSTEM PERMEASE COMPONENT 2"/>
    <property type="match status" value="1"/>
</dbReference>
<evidence type="ECO:0000256" key="2">
    <source>
        <dbReference type="ARBA" id="ARBA00022475"/>
    </source>
</evidence>
<accession>A0AAE3QUE9</accession>
<proteinExistence type="predicted"/>
<gene>
    <name evidence="9" type="ORF">QNI16_32075</name>
</gene>
<comment type="caution">
    <text evidence="9">The sequence shown here is derived from an EMBL/GenBank/DDBJ whole genome shotgun (WGS) entry which is preliminary data.</text>
</comment>
<feature type="domain" description="MacB-like periplasmic core" evidence="8">
    <location>
        <begin position="103"/>
        <end position="322"/>
    </location>
</feature>
<evidence type="ECO:0000313" key="9">
    <source>
        <dbReference type="EMBL" id="MDJ1485181.1"/>
    </source>
</evidence>
<evidence type="ECO:0000256" key="6">
    <source>
        <dbReference type="SAM" id="Phobius"/>
    </source>
</evidence>
<organism evidence="9 10">
    <name type="scientific">Xanthocytophaga flava</name>
    <dbReference type="NCBI Taxonomy" id="3048013"/>
    <lineage>
        <taxon>Bacteria</taxon>
        <taxon>Pseudomonadati</taxon>
        <taxon>Bacteroidota</taxon>
        <taxon>Cytophagia</taxon>
        <taxon>Cytophagales</taxon>
        <taxon>Rhodocytophagaceae</taxon>
        <taxon>Xanthocytophaga</taxon>
    </lineage>
</organism>
<feature type="domain" description="ABC3 transporter permease C-terminal" evidence="7">
    <location>
        <begin position="757"/>
        <end position="867"/>
    </location>
</feature>
<comment type="subcellular location">
    <subcellularLocation>
        <location evidence="1">Cell membrane</location>
        <topology evidence="1">Multi-pass membrane protein</topology>
    </subcellularLocation>
</comment>
<evidence type="ECO:0000256" key="5">
    <source>
        <dbReference type="ARBA" id="ARBA00023136"/>
    </source>
</evidence>
<dbReference type="AlphaFoldDB" id="A0AAE3QUE9"/>
<sequence>MKRFFRMSASPPVWADRFLEWFCSPDKLEDIQGDLHEEFYYQLEKKGLFNAHLNYWRDVLGFIRPFAIKHKRDRFSSPLFSPDMIRNYFKVAFRNLQKSRLYSTINLIGLSLGLGVAIVLFWIVRFEYSFDRFHTNVDRIYHIRSTDKFGERQSHTPQGVIKTLQEHLPGVEKAANLYGMEATTIKVNNQVYQQKNTFFAPPELLEMLDITWLKGSPGQSLNAPGQVVIDDETAQRLFNGDAMGKVIRFENAVDLMVTGIIHKMPVQTGFPMQMIVSRETLKQLQPEFKNDDYWGGGDSMNQGFVLLKAGTSSDAIARELTKLIQKHHEESDVASYELQPLSQMHFDTTNDPFNYAMPKWTLYTLSSIAGFLVIIACINFINLATVQAVQRSREIGIRKVLGSSRMHIIMQFFGETFLLVFAALILGSLIASQLVHYADQLLNTKVALAPVWNVSTLLFLLGGGIVITFLSGFYPALLLSGFEPIKVLKSQFVVVNRQRFSLRESLVVTQFVIAQVLVICMFFGIKQVQYFYQKDLGFDKRAIITVRMPDRKDGVIRERFRHQLLGHPEIKDVTFGLTTPASHRDHWWGNVLYPGLPNGEETFRLQHIDTSYFRFFKISLAAGRSITATDTAQGHTSSIPIVINEKAAHDMGFQNMEKVLGQRLEFWGMKAAIVGVVKDYHSEDLRSNLQAHAYFYASWNFKTASIRIDPAQKQAALQHIRTHWQTLFPNDYYEPKFLDDDLRALYDNERKFSNFLILFACVGIFIGCLGLFGLVSFVVTQRTKEMGIRKVLGATISSLVALLSKDFLKLVVIAFLIASPIAWYAMHRWLQDFVYKIDMDWWVFVMAGVLAMAIALLTVSFQSIKAALENPVKSLRNE</sequence>
<evidence type="ECO:0000313" key="10">
    <source>
        <dbReference type="Proteomes" id="UP001241110"/>
    </source>
</evidence>
<dbReference type="InterPro" id="IPR003838">
    <property type="entry name" value="ABC3_permease_C"/>
</dbReference>
<feature type="transmembrane region" description="Helical" evidence="6">
    <location>
        <begin position="360"/>
        <end position="386"/>
    </location>
</feature>
<name>A0AAE3QUE9_9BACT</name>
<dbReference type="GO" id="GO:0022857">
    <property type="term" value="F:transmembrane transporter activity"/>
    <property type="evidence" value="ECO:0007669"/>
    <property type="project" value="TreeGrafter"/>
</dbReference>
<dbReference type="PANTHER" id="PTHR30572">
    <property type="entry name" value="MEMBRANE COMPONENT OF TRANSPORTER-RELATED"/>
    <property type="match status" value="1"/>
</dbReference>
<protein>
    <submittedName>
        <fullName evidence="9">ABC transporter permease</fullName>
    </submittedName>
</protein>
<dbReference type="InterPro" id="IPR047699">
    <property type="entry name" value="Permease_put_prefix"/>
</dbReference>
<dbReference type="GO" id="GO:0005886">
    <property type="term" value="C:plasma membrane"/>
    <property type="evidence" value="ECO:0007669"/>
    <property type="project" value="UniProtKB-SubCell"/>
</dbReference>
<feature type="transmembrane region" description="Helical" evidence="6">
    <location>
        <begin position="451"/>
        <end position="479"/>
    </location>
</feature>
<keyword evidence="2" id="KW-1003">Cell membrane</keyword>
<dbReference type="Proteomes" id="UP001241110">
    <property type="component" value="Unassembled WGS sequence"/>
</dbReference>
<evidence type="ECO:0000256" key="1">
    <source>
        <dbReference type="ARBA" id="ARBA00004651"/>
    </source>
</evidence>
<dbReference type="EMBL" id="JASJOS010000018">
    <property type="protein sequence ID" value="MDJ1485181.1"/>
    <property type="molecule type" value="Genomic_DNA"/>
</dbReference>
<feature type="transmembrane region" description="Helical" evidence="6">
    <location>
        <begin position="807"/>
        <end position="826"/>
    </location>
</feature>
<feature type="domain" description="ABC3 transporter permease C-terminal" evidence="7">
    <location>
        <begin position="367"/>
        <end position="484"/>
    </location>
</feature>
<evidence type="ECO:0000259" key="7">
    <source>
        <dbReference type="Pfam" id="PF02687"/>
    </source>
</evidence>
<feature type="transmembrane region" description="Helical" evidence="6">
    <location>
        <begin position="407"/>
        <end position="431"/>
    </location>
</feature>
<keyword evidence="3 6" id="KW-0812">Transmembrane</keyword>
<evidence type="ECO:0000256" key="4">
    <source>
        <dbReference type="ARBA" id="ARBA00022989"/>
    </source>
</evidence>